<gene>
    <name evidence="2" type="ORF">BbINS_00690</name>
</gene>
<feature type="compositionally biased region" description="Pro residues" evidence="1">
    <location>
        <begin position="302"/>
        <end position="330"/>
    </location>
</feature>
<organism evidence="2 3">
    <name type="scientific">Bartonella bacilliformis INS</name>
    <dbReference type="NCBI Taxonomy" id="1206782"/>
    <lineage>
        <taxon>Bacteria</taxon>
        <taxon>Pseudomonadati</taxon>
        <taxon>Pseudomonadota</taxon>
        <taxon>Alphaproteobacteria</taxon>
        <taxon>Hyphomicrobiales</taxon>
        <taxon>Bartonellaceae</taxon>
        <taxon>Bartonella</taxon>
    </lineage>
</organism>
<feature type="compositionally biased region" description="Pro residues" evidence="1">
    <location>
        <begin position="152"/>
        <end position="165"/>
    </location>
</feature>
<feature type="region of interest" description="Disordered" evidence="1">
    <location>
        <begin position="58"/>
        <end position="357"/>
    </location>
</feature>
<dbReference type="GeneID" id="4683819"/>
<evidence type="ECO:0000313" key="2">
    <source>
        <dbReference type="EMBL" id="EKS46034.1"/>
    </source>
</evidence>
<feature type="compositionally biased region" description="Basic and acidic residues" evidence="1">
    <location>
        <begin position="79"/>
        <end position="93"/>
    </location>
</feature>
<evidence type="ECO:0000256" key="1">
    <source>
        <dbReference type="SAM" id="MobiDB-lite"/>
    </source>
</evidence>
<feature type="compositionally biased region" description="Pro residues" evidence="1">
    <location>
        <begin position="252"/>
        <end position="265"/>
    </location>
</feature>
<proteinExistence type="predicted"/>
<feature type="compositionally biased region" description="Pro residues" evidence="1">
    <location>
        <begin position="177"/>
        <end position="190"/>
    </location>
</feature>
<protein>
    <submittedName>
        <fullName evidence="2">TolA domain-containing protein</fullName>
    </submittedName>
</protein>
<name>A0ABP2SPI1_BARBA</name>
<dbReference type="Proteomes" id="UP000009359">
    <property type="component" value="Unassembled WGS sequence"/>
</dbReference>
<dbReference type="InterPro" id="IPR052506">
    <property type="entry name" value="Bact_Fn-Binding"/>
</dbReference>
<keyword evidence="3" id="KW-1185">Reference proteome</keyword>
<reference evidence="2 3" key="1">
    <citation type="journal article" date="2013" name="Genome Announc.">
        <title>Whole Genome Sequencing and Comparative Analysis of Bartonella bacilliformis Strain INS, the Causative Agent of Carrion's Disease.</title>
        <authorList>
            <person name="Tarazona D."/>
            <person name="Padilla C."/>
            <person name="Caceres O."/>
            <person name="Montenegro J.D."/>
            <person name="Bailon H."/>
            <person name="Ventura G."/>
            <person name="Mendoza G."/>
            <person name="Anaya E."/>
            <person name="Guio H."/>
        </authorList>
    </citation>
    <scope>NUCLEOTIDE SEQUENCE [LARGE SCALE GENOMIC DNA]</scope>
    <source>
        <strain evidence="2 3">INS</strain>
    </source>
</reference>
<dbReference type="PRINTS" id="PR01217">
    <property type="entry name" value="PRICHEXTENSN"/>
</dbReference>
<feature type="compositionally biased region" description="Pro residues" evidence="1">
    <location>
        <begin position="227"/>
        <end position="240"/>
    </location>
</feature>
<dbReference type="PANTHER" id="PTHR48234">
    <property type="entry name" value="GH09231P"/>
    <property type="match status" value="1"/>
</dbReference>
<feature type="compositionally biased region" description="Pro residues" evidence="1">
    <location>
        <begin position="202"/>
        <end position="215"/>
    </location>
</feature>
<dbReference type="EMBL" id="AMQK01000003">
    <property type="protein sequence ID" value="EKS46034.1"/>
    <property type="molecule type" value="Genomic_DNA"/>
</dbReference>
<dbReference type="PANTHER" id="PTHR48234:SF1">
    <property type="entry name" value="SEA DOMAIN-CONTAINING PROTEIN-RELATED"/>
    <property type="match status" value="1"/>
</dbReference>
<accession>A0ABP2SPI1</accession>
<comment type="caution">
    <text evidence="2">The sequence shown here is derived from an EMBL/GenBank/DDBJ whole genome shotgun (WGS) entry which is preliminary data.</text>
</comment>
<sequence>MEKNSHHSMKWSLAFSFAAHILFLILGMMHFIHLPSLPSHQMEAVSITLAPLSQELSLQQGSLSAPPDESPAPKPTTKPQEKEQARHVGDGKMDLAAPLKKREKPRQIDAASPTFGEKDAAELPVLPQKTQEERAQPELTQPESVQPKPAKPEPAQPEPTQPEPTQPESAQPKPAKPEPAQPEPTQPEPTQPESAQPKPAKPEPAQPEPTQPEPTQPESAQPKPAKPKPAQPEPTQPEPTQPESAQPKPAKPKPAQPEPTQPEPTQPESAQPKPAKPKPAQPEPTQPEPTQPESAQPKPAKPKPAQPEPIQPKPAPAIIPPPLKPLPETAPLPRVKAKAPSKRPQQTAQALPPKGEQTIEDILALEKNDLINRARTQGGGAKRSQKPEATGAKKDVNASERMAQTLVNLAGACIQNKLRLVAIGGNLQNRPIVRLQFQLDNNGMVRGTPIIDPLQGDESQKTIMTRQVYAAVFACQPYADLPRDQYNLWGQGFDFNVDPLQGQAP</sequence>
<evidence type="ECO:0000313" key="3">
    <source>
        <dbReference type="Proteomes" id="UP000009359"/>
    </source>
</evidence>
<dbReference type="RefSeq" id="WP_005765925.1">
    <property type="nucleotide sequence ID" value="NZ_AMQK01000003.1"/>
</dbReference>
<feature type="compositionally biased region" description="Pro residues" evidence="1">
    <location>
        <begin position="277"/>
        <end position="290"/>
    </location>
</feature>
<feature type="region of interest" description="Disordered" evidence="1">
    <location>
        <begin position="375"/>
        <end position="395"/>
    </location>
</feature>